<name>A0ABT0N3C2_9GAMM</name>
<sequence>MNSYSFSLLTETPLVEMDDFENIRMQLIQVECIDALIHSVNDNLVLDFERRAESVEAAIETVKEALSHTHIKVTDTVIMGQ</sequence>
<organism evidence="1 2">
    <name type="scientific">Shewanella corallii</name>
    <dbReference type="NCBI Taxonomy" id="560080"/>
    <lineage>
        <taxon>Bacteria</taxon>
        <taxon>Pseudomonadati</taxon>
        <taxon>Pseudomonadota</taxon>
        <taxon>Gammaproteobacteria</taxon>
        <taxon>Alteromonadales</taxon>
        <taxon>Shewanellaceae</taxon>
        <taxon>Shewanella</taxon>
    </lineage>
</organism>
<comment type="caution">
    <text evidence="1">The sequence shown here is derived from an EMBL/GenBank/DDBJ whole genome shotgun (WGS) entry which is preliminary data.</text>
</comment>
<protein>
    <submittedName>
        <fullName evidence="1">Uncharacterized protein</fullName>
    </submittedName>
</protein>
<dbReference type="EMBL" id="JAKIKT010000001">
    <property type="protein sequence ID" value="MCL2912595.1"/>
    <property type="molecule type" value="Genomic_DNA"/>
</dbReference>
<reference evidence="1 2" key="1">
    <citation type="submission" date="2022-01" db="EMBL/GenBank/DDBJ databases">
        <title>Whole genome-based taxonomy of the Shewanellaceae.</title>
        <authorList>
            <person name="Martin-Rodriguez A.J."/>
        </authorList>
    </citation>
    <scope>NUCLEOTIDE SEQUENCE [LARGE SCALE GENOMIC DNA]</scope>
    <source>
        <strain evidence="1 2">DSM 21332</strain>
    </source>
</reference>
<evidence type="ECO:0000313" key="2">
    <source>
        <dbReference type="Proteomes" id="UP001202831"/>
    </source>
</evidence>
<accession>A0ABT0N3C2</accession>
<evidence type="ECO:0000313" key="1">
    <source>
        <dbReference type="EMBL" id="MCL2912595.1"/>
    </source>
</evidence>
<dbReference type="RefSeq" id="WP_249247424.1">
    <property type="nucleotide sequence ID" value="NZ_JAKIKT010000001.1"/>
</dbReference>
<proteinExistence type="predicted"/>
<keyword evidence="2" id="KW-1185">Reference proteome</keyword>
<gene>
    <name evidence="1" type="ORF">L2725_02140</name>
</gene>
<dbReference type="Proteomes" id="UP001202831">
    <property type="component" value="Unassembled WGS sequence"/>
</dbReference>